<reference evidence="5" key="1">
    <citation type="submission" date="2021-01" db="EMBL/GenBank/DDBJ databases">
        <authorList>
            <person name="Corre E."/>
            <person name="Pelletier E."/>
            <person name="Niang G."/>
            <person name="Scheremetjew M."/>
            <person name="Finn R."/>
            <person name="Kale V."/>
            <person name="Holt S."/>
            <person name="Cochrane G."/>
            <person name="Meng A."/>
            <person name="Brown T."/>
            <person name="Cohen L."/>
        </authorList>
    </citation>
    <scope>NUCLEOTIDE SEQUENCE</scope>
    <source>
        <strain evidence="5">UTEXLB2642</strain>
    </source>
</reference>
<dbReference type="Gene3D" id="2.130.10.10">
    <property type="entry name" value="YVTN repeat-like/Quinoprotein amine dehydrogenase"/>
    <property type="match status" value="1"/>
</dbReference>
<evidence type="ECO:0000313" key="5">
    <source>
        <dbReference type="EMBL" id="CAD8714521.1"/>
    </source>
</evidence>
<dbReference type="InterPro" id="IPR036322">
    <property type="entry name" value="WD40_repeat_dom_sf"/>
</dbReference>
<dbReference type="InterPro" id="IPR011006">
    <property type="entry name" value="CheY-like_superfamily"/>
</dbReference>
<dbReference type="PANTHER" id="PTHR11227">
    <property type="entry name" value="WD-REPEAT PROTEIN INTERACTING WITH PHOSPHOINOSIDES WIPI -RELATED"/>
    <property type="match status" value="1"/>
</dbReference>
<name>A0A7S0SV72_9STRA</name>
<dbReference type="AlphaFoldDB" id="A0A7S0SV72"/>
<accession>A0A7S0SV72</accession>
<comment type="similarity">
    <text evidence="3">Belongs to the WD repeat PROPPIN family.</text>
</comment>
<evidence type="ECO:0000256" key="1">
    <source>
        <dbReference type="ARBA" id="ARBA00022574"/>
    </source>
</evidence>
<dbReference type="Gene3D" id="3.40.50.2300">
    <property type="match status" value="1"/>
</dbReference>
<sequence length="403" mass="44186">MSDNNIDSSEVIHIHSQIVCSSFNADGSCVCIGTKSSFSIYNTNPATKRFTNSKQGGLRVIELHYNSALVACVPTGEKAGVSPRKLILFDCIQNKKLSELAFPSTIRMCHMNNENLLVILDSQLYIYDIWSLALMTLIEIEKGGYVSLSTGIKSILSAPIPSNNVGCISIFEYSRSEIKKLCDIQAHKNKIASSYISTSGHLIATCSSNGTLVKVFSTADGVLIGTYRRGFHHVFVNSISICPNDEYLSVGSSSGTVHIFAIKSNHNDNNPNHNHNNLNNERQSTNSRNSIEKSTSNHNNNNNNNHNNSSNDALKGVKSNAESSHYGLKLAHEFRIFERLNRSSSQNKTTIIAMCSEFNGSMLTEAMNAGYDGFIAKPIDVADLLSIVLMCDSKKNTIDKNSL</sequence>
<dbReference type="EMBL" id="HBFD01001352">
    <property type="protein sequence ID" value="CAD8714521.1"/>
    <property type="molecule type" value="Transcribed_RNA"/>
</dbReference>
<evidence type="ECO:0000256" key="4">
    <source>
        <dbReference type="SAM" id="MobiDB-lite"/>
    </source>
</evidence>
<feature type="compositionally biased region" description="Polar residues" evidence="4">
    <location>
        <begin position="281"/>
        <end position="294"/>
    </location>
</feature>
<dbReference type="SMART" id="SM00320">
    <property type="entry name" value="WD40"/>
    <property type="match status" value="3"/>
</dbReference>
<dbReference type="SUPFAM" id="SSF50978">
    <property type="entry name" value="WD40 repeat-like"/>
    <property type="match status" value="1"/>
</dbReference>
<keyword evidence="1" id="KW-0853">WD repeat</keyword>
<protein>
    <recommendedName>
        <fullName evidence="6">Autophagy-related protein 18</fullName>
    </recommendedName>
</protein>
<feature type="region of interest" description="Disordered" evidence="4">
    <location>
        <begin position="263"/>
        <end position="316"/>
    </location>
</feature>
<keyword evidence="2" id="KW-0677">Repeat</keyword>
<dbReference type="InterPro" id="IPR001680">
    <property type="entry name" value="WD40_rpt"/>
</dbReference>
<gene>
    <name evidence="5" type="ORF">CNEB1095_LOCUS882</name>
</gene>
<dbReference type="Pfam" id="PF21032">
    <property type="entry name" value="PROPPIN"/>
    <property type="match status" value="1"/>
</dbReference>
<dbReference type="InterPro" id="IPR048720">
    <property type="entry name" value="PROPPIN"/>
</dbReference>
<evidence type="ECO:0008006" key="6">
    <source>
        <dbReference type="Google" id="ProtNLM"/>
    </source>
</evidence>
<feature type="compositionally biased region" description="Low complexity" evidence="4">
    <location>
        <begin position="296"/>
        <end position="311"/>
    </location>
</feature>
<dbReference type="InterPro" id="IPR015943">
    <property type="entry name" value="WD40/YVTN_repeat-like_dom_sf"/>
</dbReference>
<feature type="compositionally biased region" description="Low complexity" evidence="4">
    <location>
        <begin position="267"/>
        <end position="280"/>
    </location>
</feature>
<dbReference type="SUPFAM" id="SSF52172">
    <property type="entry name" value="CheY-like"/>
    <property type="match status" value="1"/>
</dbReference>
<evidence type="ECO:0000256" key="2">
    <source>
        <dbReference type="ARBA" id="ARBA00022737"/>
    </source>
</evidence>
<organism evidence="5">
    <name type="scientific">Chromulina nebulosa</name>
    <dbReference type="NCBI Taxonomy" id="96789"/>
    <lineage>
        <taxon>Eukaryota</taxon>
        <taxon>Sar</taxon>
        <taxon>Stramenopiles</taxon>
        <taxon>Ochrophyta</taxon>
        <taxon>Chrysophyceae</taxon>
        <taxon>Chromulinales</taxon>
        <taxon>Chromulinaceae</taxon>
        <taxon>Chromulina</taxon>
    </lineage>
</organism>
<evidence type="ECO:0000256" key="3">
    <source>
        <dbReference type="ARBA" id="ARBA00025740"/>
    </source>
</evidence>
<dbReference type="GO" id="GO:0005737">
    <property type="term" value="C:cytoplasm"/>
    <property type="evidence" value="ECO:0007669"/>
    <property type="project" value="UniProtKB-ARBA"/>
</dbReference>
<proteinExistence type="inferred from homology"/>